<organism evidence="3 6">
    <name type="scientific">Halococcus dombrowskii</name>
    <dbReference type="NCBI Taxonomy" id="179637"/>
    <lineage>
        <taxon>Archaea</taxon>
        <taxon>Methanobacteriati</taxon>
        <taxon>Methanobacteriota</taxon>
        <taxon>Stenosarchaea group</taxon>
        <taxon>Halobacteria</taxon>
        <taxon>Halobacteriales</taxon>
        <taxon>Halococcaceae</taxon>
        <taxon>Halococcus</taxon>
    </lineage>
</organism>
<dbReference type="InterPro" id="IPR011763">
    <property type="entry name" value="COA_CT_C"/>
</dbReference>
<dbReference type="PANTHER" id="PTHR22855">
    <property type="entry name" value="ACETYL, PROPIONYL, PYRUVATE, AND GLUTACONYL CARBOXYLASE-RELATED"/>
    <property type="match status" value="1"/>
</dbReference>
<evidence type="ECO:0000313" key="5">
    <source>
        <dbReference type="Proteomes" id="UP000830542"/>
    </source>
</evidence>
<dbReference type="KEGG" id="hdo:MUK72_07160"/>
<dbReference type="GO" id="GO:0006552">
    <property type="term" value="P:L-leucine catabolic process"/>
    <property type="evidence" value="ECO:0007669"/>
    <property type="project" value="TreeGrafter"/>
</dbReference>
<dbReference type="InterPro" id="IPR034733">
    <property type="entry name" value="AcCoA_carboxyl_beta"/>
</dbReference>
<proteinExistence type="predicted"/>
<dbReference type="PROSITE" id="PS50989">
    <property type="entry name" value="COA_CT_CTER"/>
    <property type="match status" value="1"/>
</dbReference>
<protein>
    <submittedName>
        <fullName evidence="3">Acyl-CoA carboxylase subunit beta</fullName>
    </submittedName>
</protein>
<dbReference type="InterPro" id="IPR011762">
    <property type="entry name" value="COA_CT_N"/>
</dbReference>
<dbReference type="EMBL" id="CP095005">
    <property type="protein sequence ID" value="UOO96476.1"/>
    <property type="molecule type" value="Genomic_DNA"/>
</dbReference>
<dbReference type="PROSITE" id="PS50980">
    <property type="entry name" value="COA_CT_NTER"/>
    <property type="match status" value="1"/>
</dbReference>
<evidence type="ECO:0000313" key="3">
    <source>
        <dbReference type="EMBL" id="GAA0469306.1"/>
    </source>
</evidence>
<reference evidence="4" key="2">
    <citation type="submission" date="2022-04" db="EMBL/GenBank/DDBJ databases">
        <title>Sequencing and genomic assembly of Halococcus dombrowskii.</title>
        <authorList>
            <person name="Lim S.W."/>
            <person name="MacLea K.S."/>
        </authorList>
    </citation>
    <scope>NUCLEOTIDE SEQUENCE</scope>
    <source>
        <strain evidence="4">H4</strain>
    </source>
</reference>
<dbReference type="InterPro" id="IPR045190">
    <property type="entry name" value="MCCB/AccD1-like"/>
</dbReference>
<accession>A0AAV3SJE3</accession>
<dbReference type="RefSeq" id="WP_244705213.1">
    <property type="nucleotide sequence ID" value="NZ_BAAADN010000043.1"/>
</dbReference>
<sequence>MEIDVGEEIDGETARALATAVSEHLGRSVELVADGERVADAGEGDWNEAGTVMTDREQRLRDDIEGVLTGGPERGHGKIADLGKLFVRDRLEMVFDRIEYEDGTFARHSDDDDLAADGLLTGVGLIDGRRVAFTANDYTVKAGSLGTAGVEKVIRIEERAMELDIPMLRLIDSTGARLDAAERDPGDTHMGRYHGGKMFYNQCRLSGQVPQIGVLYGPDIAGSAYTPVFCDFLIMVEEISGMAIASPRIVAAMTGEEVDMQSLGGPDVHATQSGSADLVVPDEQAAAETARDLLSYLPQNYTEKPPESAPAPPLKNPKGLDGVIPEAPNEAYDVHDSIDRLVDRESFFELKPRFAPELVTGLARIDGRPIGIVANQPSHISGAIFPDSADKGAGFVWTCDAFNIPLVYLCDTPGFMIGSQVEREGVLRKGRKFIYATANAQVPKFCVITRKAYGAGIYAMCGPAFGADATLALPSAEISVMGPDAAVHALFGEQIADLDGEAREQFVESAKAEFENYVDIEAQASNMEVDELLPAGDLREQLTTRLATFATKRRDERPRHHGTVLF</sequence>
<evidence type="ECO:0000313" key="6">
    <source>
        <dbReference type="Proteomes" id="UP001500962"/>
    </source>
</evidence>
<evidence type="ECO:0000259" key="2">
    <source>
        <dbReference type="PROSITE" id="PS50989"/>
    </source>
</evidence>
<dbReference type="Gene3D" id="3.90.226.10">
    <property type="entry name" value="2-enoyl-CoA Hydratase, Chain A, domain 1"/>
    <property type="match status" value="2"/>
</dbReference>
<dbReference type="GeneID" id="71761614"/>
<name>A0AAV3SJE3_HALDO</name>
<reference evidence="3" key="1">
    <citation type="journal article" date="2014" name="Int. J. Syst. Evol. Microbiol.">
        <title>Complete genome sequence of Corynebacterium casei LMG S-19264T (=DSM 44701T), isolated from a smear-ripened cheese.</title>
        <authorList>
            <consortium name="US DOE Joint Genome Institute (JGI-PGF)"/>
            <person name="Walter F."/>
            <person name="Albersmeier A."/>
            <person name="Kalinowski J."/>
            <person name="Ruckert C."/>
        </authorList>
    </citation>
    <scope>NUCLEOTIDE SEQUENCE</scope>
    <source>
        <strain evidence="3">JCM 12289</strain>
    </source>
</reference>
<dbReference type="GO" id="GO:0004485">
    <property type="term" value="F:methylcrotonoyl-CoA carboxylase activity"/>
    <property type="evidence" value="ECO:0007669"/>
    <property type="project" value="TreeGrafter"/>
</dbReference>
<evidence type="ECO:0000313" key="4">
    <source>
        <dbReference type="EMBL" id="UOO96476.1"/>
    </source>
</evidence>
<dbReference type="InterPro" id="IPR029045">
    <property type="entry name" value="ClpP/crotonase-like_dom_sf"/>
</dbReference>
<dbReference type="Proteomes" id="UP001500962">
    <property type="component" value="Unassembled WGS sequence"/>
</dbReference>
<dbReference type="AlphaFoldDB" id="A0AAV3SJE3"/>
<feature type="domain" description="CoA carboxyltransferase C-terminal" evidence="2">
    <location>
        <begin position="306"/>
        <end position="561"/>
    </location>
</feature>
<dbReference type="Pfam" id="PF01039">
    <property type="entry name" value="Carboxyl_trans"/>
    <property type="match status" value="1"/>
</dbReference>
<feature type="domain" description="CoA carboxyltransferase N-terminal" evidence="1">
    <location>
        <begin position="52"/>
        <end position="309"/>
    </location>
</feature>
<dbReference type="GO" id="GO:1905202">
    <property type="term" value="C:methylcrotonoyl-CoA carboxylase complex"/>
    <property type="evidence" value="ECO:0007669"/>
    <property type="project" value="TreeGrafter"/>
</dbReference>
<evidence type="ECO:0000259" key="1">
    <source>
        <dbReference type="PROSITE" id="PS50980"/>
    </source>
</evidence>
<keyword evidence="5" id="KW-1185">Reference proteome</keyword>
<dbReference type="Proteomes" id="UP000830542">
    <property type="component" value="Chromosome"/>
</dbReference>
<reference evidence="3" key="3">
    <citation type="submission" date="2023-12" db="EMBL/GenBank/DDBJ databases">
        <authorList>
            <person name="Sun Q."/>
            <person name="Inoue M."/>
        </authorList>
    </citation>
    <scope>NUCLEOTIDE SEQUENCE</scope>
    <source>
        <strain evidence="3">JCM 12289</strain>
    </source>
</reference>
<dbReference type="EMBL" id="BAAADN010000043">
    <property type="protein sequence ID" value="GAA0469306.1"/>
    <property type="molecule type" value="Genomic_DNA"/>
</dbReference>
<gene>
    <name evidence="3" type="ORF">GCM10008985_27960</name>
    <name evidence="4" type="ORF">MUK72_07160</name>
</gene>
<dbReference type="SUPFAM" id="SSF52096">
    <property type="entry name" value="ClpP/crotonase"/>
    <property type="match status" value="2"/>
</dbReference>
<dbReference type="PANTHER" id="PTHR22855:SF13">
    <property type="entry name" value="METHYLCROTONOYL-COA CARBOXYLASE BETA CHAIN, MITOCHONDRIAL"/>
    <property type="match status" value="1"/>
</dbReference>